<evidence type="ECO:0000313" key="2">
    <source>
        <dbReference type="Proteomes" id="UP000278673"/>
    </source>
</evidence>
<protein>
    <recommendedName>
        <fullName evidence="3">Protein kilB</fullName>
    </recommendedName>
</protein>
<name>A0A3M2LR34_9ACTN</name>
<accession>A0A3M2LR34</accession>
<keyword evidence="2" id="KW-1185">Reference proteome</keyword>
<sequence length="161" mass="17274">MLTVLIAVASAIAGTLATSFAQLLADRRRQALADRRDLADALATLLAAVLRQCETQWLKVAAAREQRPDTPEARVIRYAARTAASTAVDRLMMTTADPDLLAAAQKALDAANELGDIELGPAGAAGRFTPDVEAQLTSLRSRTRRTRTALRALGVARIRRI</sequence>
<organism evidence="1 2">
    <name type="scientific">Streptomyces triticirhizae</name>
    <dbReference type="NCBI Taxonomy" id="2483353"/>
    <lineage>
        <taxon>Bacteria</taxon>
        <taxon>Bacillati</taxon>
        <taxon>Actinomycetota</taxon>
        <taxon>Actinomycetes</taxon>
        <taxon>Kitasatosporales</taxon>
        <taxon>Streptomycetaceae</taxon>
        <taxon>Streptomyces</taxon>
    </lineage>
</organism>
<comment type="caution">
    <text evidence="1">The sequence shown here is derived from an EMBL/GenBank/DDBJ whole genome shotgun (WGS) entry which is preliminary data.</text>
</comment>
<evidence type="ECO:0008006" key="3">
    <source>
        <dbReference type="Google" id="ProtNLM"/>
    </source>
</evidence>
<dbReference type="Proteomes" id="UP000278673">
    <property type="component" value="Unassembled WGS sequence"/>
</dbReference>
<proteinExistence type="predicted"/>
<dbReference type="RefSeq" id="WP_122184248.1">
    <property type="nucleotide sequence ID" value="NZ_RFFJ01000068.1"/>
</dbReference>
<gene>
    <name evidence="1" type="ORF">EBN88_14270</name>
</gene>
<dbReference type="AlphaFoldDB" id="A0A3M2LR34"/>
<evidence type="ECO:0000313" key="1">
    <source>
        <dbReference type="EMBL" id="RMI39752.1"/>
    </source>
</evidence>
<dbReference type="EMBL" id="RFFJ01000068">
    <property type="protein sequence ID" value="RMI39752.1"/>
    <property type="molecule type" value="Genomic_DNA"/>
</dbReference>
<reference evidence="1 2" key="1">
    <citation type="submission" date="2018-10" db="EMBL/GenBank/DDBJ databases">
        <title>Isolation, diversity and antifungal activity of actinobacteria from wheat.</title>
        <authorList>
            <person name="Han C."/>
        </authorList>
    </citation>
    <scope>NUCLEOTIDE SEQUENCE [LARGE SCALE GENOMIC DNA]</scope>
    <source>
        <strain evidence="1 2">NEAU-YY642</strain>
    </source>
</reference>